<dbReference type="PANTHER" id="PTHR42988:SF2">
    <property type="entry name" value="CYCLIC NUCLEOTIDE PHOSPHODIESTERASE CBUA0032-RELATED"/>
    <property type="match status" value="1"/>
</dbReference>
<evidence type="ECO:0000313" key="7">
    <source>
        <dbReference type="Proteomes" id="UP000464495"/>
    </source>
</evidence>
<evidence type="ECO:0000256" key="2">
    <source>
        <dbReference type="ARBA" id="ARBA00022801"/>
    </source>
</evidence>
<dbReference type="GO" id="GO:0016787">
    <property type="term" value="F:hydrolase activity"/>
    <property type="evidence" value="ECO:0007669"/>
    <property type="project" value="UniProtKB-KW"/>
</dbReference>
<keyword evidence="1" id="KW-0479">Metal-binding</keyword>
<dbReference type="EMBL" id="CP046620">
    <property type="protein sequence ID" value="QHQ35539.1"/>
    <property type="molecule type" value="Genomic_DNA"/>
</dbReference>
<evidence type="ECO:0000256" key="4">
    <source>
        <dbReference type="ARBA" id="ARBA00025742"/>
    </source>
</evidence>
<organism evidence="6 7">
    <name type="scientific">Algicella marina</name>
    <dbReference type="NCBI Taxonomy" id="2683284"/>
    <lineage>
        <taxon>Bacteria</taxon>
        <taxon>Pseudomonadati</taxon>
        <taxon>Pseudomonadota</taxon>
        <taxon>Alphaproteobacteria</taxon>
        <taxon>Rhodobacterales</taxon>
        <taxon>Paracoccaceae</taxon>
        <taxon>Algicella</taxon>
    </lineage>
</organism>
<dbReference type="KEGG" id="amaq:GO499_10260"/>
<dbReference type="InterPro" id="IPR029052">
    <property type="entry name" value="Metallo-depent_PP-like"/>
</dbReference>
<dbReference type="Pfam" id="PF00149">
    <property type="entry name" value="Metallophos"/>
    <property type="match status" value="1"/>
</dbReference>
<dbReference type="Proteomes" id="UP000464495">
    <property type="component" value="Chromosome"/>
</dbReference>
<dbReference type="GO" id="GO:0046872">
    <property type="term" value="F:metal ion binding"/>
    <property type="evidence" value="ECO:0007669"/>
    <property type="project" value="UniProtKB-KW"/>
</dbReference>
<dbReference type="RefSeq" id="WP_161862099.1">
    <property type="nucleotide sequence ID" value="NZ_CP046620.1"/>
</dbReference>
<feature type="domain" description="Calcineurin-like phosphoesterase" evidence="5">
    <location>
        <begin position="3"/>
        <end position="203"/>
    </location>
</feature>
<keyword evidence="3" id="KW-0408">Iron</keyword>
<evidence type="ECO:0000256" key="3">
    <source>
        <dbReference type="ARBA" id="ARBA00023004"/>
    </source>
</evidence>
<dbReference type="AlphaFoldDB" id="A0A6P1T2J8"/>
<evidence type="ECO:0000313" key="6">
    <source>
        <dbReference type="EMBL" id="QHQ35539.1"/>
    </source>
</evidence>
<dbReference type="Gene3D" id="3.60.21.10">
    <property type="match status" value="1"/>
</dbReference>
<dbReference type="InterPro" id="IPR050884">
    <property type="entry name" value="CNP_phosphodiesterase-III"/>
</dbReference>
<accession>A0A6P1T2J8</accession>
<evidence type="ECO:0000259" key="5">
    <source>
        <dbReference type="Pfam" id="PF00149"/>
    </source>
</evidence>
<evidence type="ECO:0000256" key="1">
    <source>
        <dbReference type="ARBA" id="ARBA00022723"/>
    </source>
</evidence>
<sequence length="281" mass="31466">MGFRIAVVTDIHHGTGPEGIRGGTAMRSLEHFTKWANAQTPDLVLDLGDRIADIDRQTDLRLEAEVCAGLSQVCAPRVHINGNHDRDHLSVADNESVLGQSMGHETREAGDWRLLLWRAETVLVRGRGLTVNDEDIHWLREELSKDDRPVLLTSHVPPFKQDMTGNHFFQENAEIATYANIAAVSEVFEHCRCPLVTLSGHVHWTTAQQRGGIWHLTQQAMTETYQTGEPANAWGMIELGEDVLWQVHGADPISLRFRPAAARWAEPLARFADMPPLSRRA</sequence>
<reference evidence="6 7" key="1">
    <citation type="submission" date="2019-12" db="EMBL/GenBank/DDBJ databases">
        <title>Complete genome sequence of Algicella marina strain 9Alg 56(T) isolated from the red alga Tichocarpus crinitus.</title>
        <authorList>
            <person name="Kim S.-G."/>
            <person name="Nedashkovskaya O.I."/>
        </authorList>
    </citation>
    <scope>NUCLEOTIDE SEQUENCE [LARGE SCALE GENOMIC DNA]</scope>
    <source>
        <strain evidence="6 7">9Alg 56</strain>
    </source>
</reference>
<proteinExistence type="inferred from homology"/>
<gene>
    <name evidence="6" type="ORF">GO499_10260</name>
</gene>
<dbReference type="SUPFAM" id="SSF56300">
    <property type="entry name" value="Metallo-dependent phosphatases"/>
    <property type="match status" value="1"/>
</dbReference>
<dbReference type="InterPro" id="IPR004843">
    <property type="entry name" value="Calcineurin-like_PHP"/>
</dbReference>
<keyword evidence="2" id="KW-0378">Hydrolase</keyword>
<keyword evidence="7" id="KW-1185">Reference proteome</keyword>
<name>A0A6P1T2J8_9RHOB</name>
<protein>
    <submittedName>
        <fullName evidence="6">Metallophosphoesterase-domain-containing protein</fullName>
    </submittedName>
</protein>
<comment type="similarity">
    <text evidence="4">Belongs to the cyclic nucleotide phosphodiesterase class-III family.</text>
</comment>
<dbReference type="PANTHER" id="PTHR42988">
    <property type="entry name" value="PHOSPHOHYDROLASE"/>
    <property type="match status" value="1"/>
</dbReference>